<feature type="transmembrane region" description="Helical" evidence="2">
    <location>
        <begin position="148"/>
        <end position="168"/>
    </location>
</feature>
<sequence length="406" mass="43887">MTKHHDQSLHQTQTSNPAPEQPSDSASDSAPDHAPTADRERTRKPTRWGRGKPKPVREYKPKLTWERKEDEVWAASLEVRLVLDHDAPAGLADQVLIEVHEIVREEGRPALELFGASEAYAQVVADERITEEHRARVDAHGMTPGERLSAAFVSFGVAGFFFCALEWLRGGLWVGISWPAVTLTVMIVLAVALSSLAVVARAAGLVRGALWFAAATVATVCAGIGATAAVPDGQLFTVPAPVLMLACLAGIAAAVRFPDATIDRWFAKNPTDSDDDAWFARLDGLLRGRHAMSAAQADGHVREARHHLASAPGEAGAVDVFGDVEVYALRLAEGPSRTRRFARRQFYGSCVLTVSLTILLIDNLTDPGSSPFWLAVNTGALGAALWSLVTEWRRSTAPDTPTHTHH</sequence>
<feature type="compositionally biased region" description="Low complexity" evidence="1">
    <location>
        <begin position="17"/>
        <end position="34"/>
    </location>
</feature>
<feature type="compositionally biased region" description="Basic residues" evidence="1">
    <location>
        <begin position="44"/>
        <end position="54"/>
    </location>
</feature>
<feature type="transmembrane region" description="Helical" evidence="2">
    <location>
        <begin position="180"/>
        <end position="202"/>
    </location>
</feature>
<feature type="transmembrane region" description="Helical" evidence="2">
    <location>
        <begin position="346"/>
        <end position="365"/>
    </location>
</feature>
<evidence type="ECO:0000256" key="1">
    <source>
        <dbReference type="SAM" id="MobiDB-lite"/>
    </source>
</evidence>
<name>A0A6L6X216_9ACTN</name>
<dbReference type="RefSeq" id="WP_157167433.1">
    <property type="nucleotide sequence ID" value="NZ_WPNZ01000014.1"/>
</dbReference>
<feature type="transmembrane region" description="Helical" evidence="2">
    <location>
        <begin position="209"/>
        <end position="230"/>
    </location>
</feature>
<gene>
    <name evidence="3" type="ORF">GPA10_24720</name>
</gene>
<accession>A0A6L6X216</accession>
<comment type="caution">
    <text evidence="3">The sequence shown here is derived from an EMBL/GenBank/DDBJ whole genome shotgun (WGS) entry which is preliminary data.</text>
</comment>
<feature type="region of interest" description="Disordered" evidence="1">
    <location>
        <begin position="1"/>
        <end position="56"/>
    </location>
</feature>
<proteinExistence type="predicted"/>
<reference evidence="3 4" key="1">
    <citation type="submission" date="2019-11" db="EMBL/GenBank/DDBJ databases">
        <title>Streptomyces typhae sp. nov., a novel endophytic actinomycete isolated from the root of cattail pollen (Typha angustifolia L.).</title>
        <authorList>
            <person name="Peng C."/>
        </authorList>
    </citation>
    <scope>NUCLEOTIDE SEQUENCE [LARGE SCALE GENOMIC DNA]</scope>
    <source>
        <strain evidence="4">p1417</strain>
    </source>
</reference>
<protein>
    <submittedName>
        <fullName evidence="3">Uncharacterized protein</fullName>
    </submittedName>
</protein>
<feature type="transmembrane region" description="Helical" evidence="2">
    <location>
        <begin position="371"/>
        <end position="389"/>
    </location>
</feature>
<keyword evidence="2" id="KW-0472">Membrane</keyword>
<keyword evidence="2" id="KW-0812">Transmembrane</keyword>
<dbReference type="EMBL" id="WPNZ01000014">
    <property type="protein sequence ID" value="MVO87874.1"/>
    <property type="molecule type" value="Genomic_DNA"/>
</dbReference>
<evidence type="ECO:0000256" key="2">
    <source>
        <dbReference type="SAM" id="Phobius"/>
    </source>
</evidence>
<evidence type="ECO:0000313" key="4">
    <source>
        <dbReference type="Proteomes" id="UP000483802"/>
    </source>
</evidence>
<dbReference type="Proteomes" id="UP000483802">
    <property type="component" value="Unassembled WGS sequence"/>
</dbReference>
<feature type="transmembrane region" description="Helical" evidence="2">
    <location>
        <begin position="236"/>
        <end position="255"/>
    </location>
</feature>
<dbReference type="AlphaFoldDB" id="A0A6L6X216"/>
<organism evidence="3 4">
    <name type="scientific">Streptomyces typhae</name>
    <dbReference type="NCBI Taxonomy" id="2681492"/>
    <lineage>
        <taxon>Bacteria</taxon>
        <taxon>Bacillati</taxon>
        <taxon>Actinomycetota</taxon>
        <taxon>Actinomycetes</taxon>
        <taxon>Kitasatosporales</taxon>
        <taxon>Streptomycetaceae</taxon>
        <taxon>Streptomyces</taxon>
    </lineage>
</organism>
<evidence type="ECO:0000313" key="3">
    <source>
        <dbReference type="EMBL" id="MVO87874.1"/>
    </source>
</evidence>
<keyword evidence="4" id="KW-1185">Reference proteome</keyword>
<keyword evidence="2" id="KW-1133">Transmembrane helix</keyword>